<dbReference type="Proteomes" id="UP000694393">
    <property type="component" value="Unplaced"/>
</dbReference>
<organism evidence="2 3">
    <name type="scientific">Pelusios castaneus</name>
    <name type="common">West African mud turtle</name>
    <dbReference type="NCBI Taxonomy" id="367368"/>
    <lineage>
        <taxon>Eukaryota</taxon>
        <taxon>Metazoa</taxon>
        <taxon>Chordata</taxon>
        <taxon>Craniata</taxon>
        <taxon>Vertebrata</taxon>
        <taxon>Euteleostomi</taxon>
        <taxon>Archelosauria</taxon>
        <taxon>Testudinata</taxon>
        <taxon>Testudines</taxon>
        <taxon>Pleurodira</taxon>
        <taxon>Pelomedusidae</taxon>
        <taxon>Pelusios</taxon>
    </lineage>
</organism>
<evidence type="ECO:0000259" key="1">
    <source>
        <dbReference type="PROSITE" id="PS50804"/>
    </source>
</evidence>
<dbReference type="Gene3D" id="1.10.4020.10">
    <property type="entry name" value="DNA breaking-rejoining enzymes"/>
    <property type="match status" value="1"/>
</dbReference>
<sequence>MTLRPFSLRLNGSPQWRCTVATRTLLAPYSTGPAQRAYRNLVSQTVLNFIKVKDTILDQAGVNPETFLQRLCHAHYPPGKHASAQVEECIALEQFVQVLPTGGSEWVQRHRPWTLGDAVSLMEDYLTAENSAPCLPCTPSYSMYALRTCWHRPGRASRV</sequence>
<dbReference type="AlphaFoldDB" id="A0A8C8S8Z0"/>
<protein>
    <recommendedName>
        <fullName evidence="1">SCAN box domain-containing protein</fullName>
    </recommendedName>
</protein>
<dbReference type="Pfam" id="PF02023">
    <property type="entry name" value="SCAN"/>
    <property type="match status" value="1"/>
</dbReference>
<dbReference type="PROSITE" id="PS50804">
    <property type="entry name" value="SCAN_BOX"/>
    <property type="match status" value="1"/>
</dbReference>
<name>A0A8C8S8Z0_9SAUR</name>
<keyword evidence="3" id="KW-1185">Reference proteome</keyword>
<dbReference type="SUPFAM" id="SSF47353">
    <property type="entry name" value="Retrovirus capsid dimerization domain-like"/>
    <property type="match status" value="1"/>
</dbReference>
<proteinExistence type="predicted"/>
<dbReference type="InterPro" id="IPR003309">
    <property type="entry name" value="SCAN_dom"/>
</dbReference>
<evidence type="ECO:0000313" key="2">
    <source>
        <dbReference type="Ensembl" id="ENSPCEP00000016257.1"/>
    </source>
</evidence>
<dbReference type="InterPro" id="IPR038269">
    <property type="entry name" value="SCAN_sf"/>
</dbReference>
<feature type="domain" description="SCAN box" evidence="1">
    <location>
        <begin position="68"/>
        <end position="124"/>
    </location>
</feature>
<evidence type="ECO:0000313" key="3">
    <source>
        <dbReference type="Proteomes" id="UP000694393"/>
    </source>
</evidence>
<reference evidence="2" key="2">
    <citation type="submission" date="2025-09" db="UniProtKB">
        <authorList>
            <consortium name="Ensembl"/>
        </authorList>
    </citation>
    <scope>IDENTIFICATION</scope>
</reference>
<reference evidence="2" key="1">
    <citation type="submission" date="2025-08" db="UniProtKB">
        <authorList>
            <consortium name="Ensembl"/>
        </authorList>
    </citation>
    <scope>IDENTIFICATION</scope>
</reference>
<accession>A0A8C8S8Z0</accession>
<dbReference type="Ensembl" id="ENSPCET00000016829.1">
    <property type="protein sequence ID" value="ENSPCEP00000016257.1"/>
    <property type="gene ID" value="ENSPCEG00000012787.1"/>
</dbReference>